<dbReference type="GO" id="GO:0005524">
    <property type="term" value="F:ATP binding"/>
    <property type="evidence" value="ECO:0007669"/>
    <property type="project" value="UniProtKB-KW"/>
</dbReference>
<feature type="domain" description="Helicase C-terminal" evidence="4">
    <location>
        <begin position="107"/>
        <end position="284"/>
    </location>
</feature>
<keyword evidence="3" id="KW-0067">ATP-binding</keyword>
<dbReference type="GO" id="GO:0008094">
    <property type="term" value="F:ATP-dependent activity, acting on DNA"/>
    <property type="evidence" value="ECO:0007669"/>
    <property type="project" value="TreeGrafter"/>
</dbReference>
<dbReference type="CDD" id="cd18793">
    <property type="entry name" value="SF2_C_SNF"/>
    <property type="match status" value="1"/>
</dbReference>
<dbReference type="InterPro" id="IPR027417">
    <property type="entry name" value="P-loop_NTPase"/>
</dbReference>
<dbReference type="EMBL" id="HBIB01037676">
    <property type="protein sequence ID" value="CAE0262335.1"/>
    <property type="molecule type" value="Transcribed_RNA"/>
</dbReference>
<dbReference type="PROSITE" id="PS51194">
    <property type="entry name" value="HELICASE_CTER"/>
    <property type="match status" value="1"/>
</dbReference>
<evidence type="ECO:0000256" key="2">
    <source>
        <dbReference type="ARBA" id="ARBA00022801"/>
    </source>
</evidence>
<evidence type="ECO:0000256" key="1">
    <source>
        <dbReference type="ARBA" id="ARBA00022741"/>
    </source>
</evidence>
<evidence type="ECO:0000256" key="3">
    <source>
        <dbReference type="ARBA" id="ARBA00022840"/>
    </source>
</evidence>
<dbReference type="PANTHER" id="PTHR45626:SF14">
    <property type="entry name" value="ATP-DEPENDENT DNA HELICASE (EUROFUNG)"/>
    <property type="match status" value="1"/>
</dbReference>
<dbReference type="PANTHER" id="PTHR45626">
    <property type="entry name" value="TRANSCRIPTION TERMINATION FACTOR 2-RELATED"/>
    <property type="match status" value="1"/>
</dbReference>
<protein>
    <recommendedName>
        <fullName evidence="4">Helicase C-terminal domain-containing protein</fullName>
    </recommendedName>
</protein>
<reference evidence="5" key="1">
    <citation type="submission" date="2021-01" db="EMBL/GenBank/DDBJ databases">
        <authorList>
            <person name="Corre E."/>
            <person name="Pelletier E."/>
            <person name="Niang G."/>
            <person name="Scheremetjew M."/>
            <person name="Finn R."/>
            <person name="Kale V."/>
            <person name="Holt S."/>
            <person name="Cochrane G."/>
            <person name="Meng A."/>
            <person name="Brown T."/>
            <person name="Cohen L."/>
        </authorList>
    </citation>
    <scope>NUCLEOTIDE SEQUENCE</scope>
    <source>
        <strain evidence="5">NIES-2562</strain>
    </source>
</reference>
<gene>
    <name evidence="5" type="ORF">PBIL07802_LOCUS24630</name>
</gene>
<name>A0A7S3GCY4_9EUKA</name>
<sequence length="302" mass="34415">MGALKVILADTRQLISLPLFLLECKQCRGPISVPPFFTPCCFRLLCFKCVSTAMQWRGTYFPTSHHSCPACSEQFRTDDFIHVQPAMPSDKEWKEEWLGCASSKIERVRQIVENKQESIGSCRDSSVKEPPPKIIIFSHFLETLNRLEMEMDASNIGHRILHRNVGSGVRRGTLSSRALKVLSDFKENPLVSVLLIDTTAAYGHDFPFVSTIILMEPIIDLSLETQVIGRARRLDSLHSCIDVYQMVVEETIEEEIHSIRHTIEKMKKERHMLQLFRCAVASDSSHDSQLKVNDLSRLVDTK</sequence>
<proteinExistence type="predicted"/>
<dbReference type="SUPFAM" id="SSF52540">
    <property type="entry name" value="P-loop containing nucleoside triphosphate hydrolases"/>
    <property type="match status" value="1"/>
</dbReference>
<dbReference type="InterPro" id="IPR049730">
    <property type="entry name" value="SNF2/RAD54-like_C"/>
</dbReference>
<evidence type="ECO:0000259" key="4">
    <source>
        <dbReference type="PROSITE" id="PS51194"/>
    </source>
</evidence>
<organism evidence="5">
    <name type="scientific">Palpitomonas bilix</name>
    <dbReference type="NCBI Taxonomy" id="652834"/>
    <lineage>
        <taxon>Eukaryota</taxon>
        <taxon>Eukaryota incertae sedis</taxon>
    </lineage>
</organism>
<dbReference type="InterPro" id="IPR050628">
    <property type="entry name" value="SNF2_RAD54_helicase_TF"/>
</dbReference>
<accession>A0A7S3GCY4</accession>
<dbReference type="GO" id="GO:0006281">
    <property type="term" value="P:DNA repair"/>
    <property type="evidence" value="ECO:0007669"/>
    <property type="project" value="TreeGrafter"/>
</dbReference>
<dbReference type="GO" id="GO:0005634">
    <property type="term" value="C:nucleus"/>
    <property type="evidence" value="ECO:0007669"/>
    <property type="project" value="TreeGrafter"/>
</dbReference>
<dbReference type="Pfam" id="PF00271">
    <property type="entry name" value="Helicase_C"/>
    <property type="match status" value="1"/>
</dbReference>
<dbReference type="InterPro" id="IPR001650">
    <property type="entry name" value="Helicase_C-like"/>
</dbReference>
<keyword evidence="2" id="KW-0378">Hydrolase</keyword>
<dbReference type="AlphaFoldDB" id="A0A7S3GCY4"/>
<dbReference type="Gene3D" id="3.40.50.300">
    <property type="entry name" value="P-loop containing nucleotide triphosphate hydrolases"/>
    <property type="match status" value="1"/>
</dbReference>
<keyword evidence="1" id="KW-0547">Nucleotide-binding</keyword>
<dbReference type="SMART" id="SM00490">
    <property type="entry name" value="HELICc"/>
    <property type="match status" value="1"/>
</dbReference>
<evidence type="ECO:0000313" key="5">
    <source>
        <dbReference type="EMBL" id="CAE0262335.1"/>
    </source>
</evidence>
<dbReference type="GO" id="GO:0016787">
    <property type="term" value="F:hydrolase activity"/>
    <property type="evidence" value="ECO:0007669"/>
    <property type="project" value="UniProtKB-KW"/>
</dbReference>